<gene>
    <name evidence="2" type="ORF">B0H67DRAFT_471671</name>
</gene>
<dbReference type="GO" id="GO:0030170">
    <property type="term" value="F:pyridoxal phosphate binding"/>
    <property type="evidence" value="ECO:0007669"/>
    <property type="project" value="InterPro"/>
</dbReference>
<feature type="non-terminal residue" evidence="2">
    <location>
        <position position="1"/>
    </location>
</feature>
<dbReference type="InterPro" id="IPR004839">
    <property type="entry name" value="Aminotransferase_I/II_large"/>
</dbReference>
<accession>A0AA40AFC1</accession>
<dbReference type="PANTHER" id="PTHR42858">
    <property type="entry name" value="AMINOTRANSFERASE"/>
    <property type="match status" value="1"/>
</dbReference>
<dbReference type="InterPro" id="IPR015421">
    <property type="entry name" value="PyrdxlP-dep_Trfase_major"/>
</dbReference>
<organism evidence="2 3">
    <name type="scientific">Lasiosphaeris hirsuta</name>
    <dbReference type="NCBI Taxonomy" id="260670"/>
    <lineage>
        <taxon>Eukaryota</taxon>
        <taxon>Fungi</taxon>
        <taxon>Dikarya</taxon>
        <taxon>Ascomycota</taxon>
        <taxon>Pezizomycotina</taxon>
        <taxon>Sordariomycetes</taxon>
        <taxon>Sordariomycetidae</taxon>
        <taxon>Sordariales</taxon>
        <taxon>Lasiosphaeriaceae</taxon>
        <taxon>Lasiosphaeris</taxon>
    </lineage>
</organism>
<dbReference type="InterPro" id="IPR015422">
    <property type="entry name" value="PyrdxlP-dep_Trfase_small"/>
</dbReference>
<evidence type="ECO:0000313" key="3">
    <source>
        <dbReference type="Proteomes" id="UP001172102"/>
    </source>
</evidence>
<keyword evidence="3" id="KW-1185">Reference proteome</keyword>
<dbReference type="EMBL" id="JAUKUA010000004">
    <property type="protein sequence ID" value="KAK0714795.1"/>
    <property type="molecule type" value="Genomic_DNA"/>
</dbReference>
<sequence>KKLINLLRGWPSPHLLPAEMLRRAANSVLSDPAVFVPALQYGPDPGYEPLRQALAAWLGAAYSVKPDVRELCITGGASQNIACVLQSYTDPAYTLAVWAVAPCYFLACPIFEDAGFGERLRGVPEDEEGVDVEFLERTLRECEEKASKEEKPYKHPTPHRKLYRHIIYLVPTCANPSGKTLPLARRTALVHLARRHNALVICDDVYDLLQWPTDSSRSEIPPLPRLSDIDIPLGPSSHDPPARHFGHAVSNGSFSKLLGPGVRTGWAHGTADFAYGLAQTGSTRSGGAPSQLTAAIVTQVVVDGGLDRHLRERVRPALRARHGRVVEAVKRELAWAGVRVVESSESGRGVFGGYFLWVTLPEGGPAAAELAERARAEEELIVAPGGMFEVGKTGGGGRFERNLRLCFSWEDGEIVVEGVVRLGRVLRRWYEG</sequence>
<dbReference type="PANTHER" id="PTHR42858:SF1">
    <property type="entry name" value="LD15494P"/>
    <property type="match status" value="1"/>
</dbReference>
<evidence type="ECO:0000259" key="1">
    <source>
        <dbReference type="Pfam" id="PF00155"/>
    </source>
</evidence>
<protein>
    <submittedName>
        <fullName evidence="2">Aminotransferase, class i/classii</fullName>
    </submittedName>
</protein>
<proteinExistence type="predicted"/>
<dbReference type="Gene3D" id="3.40.640.10">
    <property type="entry name" value="Type I PLP-dependent aspartate aminotransferase-like (Major domain)"/>
    <property type="match status" value="1"/>
</dbReference>
<keyword evidence="2" id="KW-0808">Transferase</keyword>
<keyword evidence="2" id="KW-0032">Aminotransferase</keyword>
<dbReference type="Proteomes" id="UP001172102">
    <property type="component" value="Unassembled WGS sequence"/>
</dbReference>
<comment type="caution">
    <text evidence="2">The sequence shown here is derived from an EMBL/GenBank/DDBJ whole genome shotgun (WGS) entry which is preliminary data.</text>
</comment>
<reference evidence="2" key="1">
    <citation type="submission" date="2023-06" db="EMBL/GenBank/DDBJ databases">
        <title>Genome-scale phylogeny and comparative genomics of the fungal order Sordariales.</title>
        <authorList>
            <consortium name="Lawrence Berkeley National Laboratory"/>
            <person name="Hensen N."/>
            <person name="Bonometti L."/>
            <person name="Westerberg I."/>
            <person name="Brannstrom I.O."/>
            <person name="Guillou S."/>
            <person name="Cros-Aarteil S."/>
            <person name="Calhoun S."/>
            <person name="Haridas S."/>
            <person name="Kuo A."/>
            <person name="Mondo S."/>
            <person name="Pangilinan J."/>
            <person name="Riley R."/>
            <person name="Labutti K."/>
            <person name="Andreopoulos B."/>
            <person name="Lipzen A."/>
            <person name="Chen C."/>
            <person name="Yanf M."/>
            <person name="Daum C."/>
            <person name="Ng V."/>
            <person name="Clum A."/>
            <person name="Steindorff A."/>
            <person name="Ohm R."/>
            <person name="Martin F."/>
            <person name="Silar P."/>
            <person name="Natvig D."/>
            <person name="Lalanne C."/>
            <person name="Gautier V."/>
            <person name="Ament-Velasquez S.L."/>
            <person name="Kruys A."/>
            <person name="Hutchinson M.I."/>
            <person name="Powell A.J."/>
            <person name="Barry K."/>
            <person name="Miller A.N."/>
            <person name="Grigoriev I.V."/>
            <person name="Debuchy R."/>
            <person name="Gladieux P."/>
            <person name="Thoren M.H."/>
            <person name="Johannesson H."/>
        </authorList>
    </citation>
    <scope>NUCLEOTIDE SEQUENCE</scope>
    <source>
        <strain evidence="2">SMH4607-1</strain>
    </source>
</reference>
<dbReference type="Pfam" id="PF00155">
    <property type="entry name" value="Aminotran_1_2"/>
    <property type="match status" value="1"/>
</dbReference>
<dbReference type="InterPro" id="IPR015424">
    <property type="entry name" value="PyrdxlP-dep_Trfase"/>
</dbReference>
<dbReference type="CDD" id="cd00609">
    <property type="entry name" value="AAT_like"/>
    <property type="match status" value="1"/>
</dbReference>
<evidence type="ECO:0000313" key="2">
    <source>
        <dbReference type="EMBL" id="KAK0714795.1"/>
    </source>
</evidence>
<dbReference type="AlphaFoldDB" id="A0AA40AFC1"/>
<dbReference type="Gene3D" id="3.90.1150.10">
    <property type="entry name" value="Aspartate Aminotransferase, domain 1"/>
    <property type="match status" value="1"/>
</dbReference>
<dbReference type="SUPFAM" id="SSF53383">
    <property type="entry name" value="PLP-dependent transferases"/>
    <property type="match status" value="1"/>
</dbReference>
<feature type="domain" description="Aminotransferase class I/classII large" evidence="1">
    <location>
        <begin position="38"/>
        <end position="408"/>
    </location>
</feature>
<dbReference type="GO" id="GO:0047536">
    <property type="term" value="F:2-aminoadipate transaminase activity"/>
    <property type="evidence" value="ECO:0007669"/>
    <property type="project" value="TreeGrafter"/>
</dbReference>
<feature type="non-terminal residue" evidence="2">
    <location>
        <position position="432"/>
    </location>
</feature>
<name>A0AA40AFC1_9PEZI</name>
<dbReference type="FunFam" id="3.40.640.10:FF:000080">
    <property type="entry name" value="Aminotransferase, putative"/>
    <property type="match status" value="1"/>
</dbReference>